<evidence type="ECO:0000259" key="5">
    <source>
        <dbReference type="PROSITE" id="PS01124"/>
    </source>
</evidence>
<dbReference type="AlphaFoldDB" id="H6NH94"/>
<evidence type="ECO:0000256" key="3">
    <source>
        <dbReference type="ARBA" id="ARBA00023163"/>
    </source>
</evidence>
<dbReference type="SMART" id="SM00342">
    <property type="entry name" value="HTH_ARAC"/>
    <property type="match status" value="1"/>
</dbReference>
<dbReference type="PROSITE" id="PS00041">
    <property type="entry name" value="HTH_ARAC_FAMILY_1"/>
    <property type="match status" value="1"/>
</dbReference>
<feature type="domain" description="HTH araC/xylS-type" evidence="5">
    <location>
        <begin position="670"/>
        <end position="768"/>
    </location>
</feature>
<keyword evidence="3" id="KW-0804">Transcription</keyword>
<gene>
    <name evidence="6" type="ORF">PM3016_2199</name>
</gene>
<keyword evidence="4" id="KW-1133">Transmembrane helix</keyword>
<keyword evidence="2" id="KW-0238">DNA-binding</keyword>
<dbReference type="Proteomes" id="UP000007523">
    <property type="component" value="Chromosome"/>
</dbReference>
<evidence type="ECO:0000256" key="4">
    <source>
        <dbReference type="SAM" id="Phobius"/>
    </source>
</evidence>
<dbReference type="Pfam" id="PF12833">
    <property type="entry name" value="HTH_18"/>
    <property type="match status" value="1"/>
</dbReference>
<dbReference type="Pfam" id="PF17853">
    <property type="entry name" value="GGDEF_2"/>
    <property type="match status" value="1"/>
</dbReference>
<name>H6NH94_9BACL</name>
<dbReference type="InterPro" id="IPR020449">
    <property type="entry name" value="Tscrpt_reg_AraC-type_HTH"/>
</dbReference>
<accession>H6NH94</accession>
<dbReference type="GO" id="GO:0043565">
    <property type="term" value="F:sequence-specific DNA binding"/>
    <property type="evidence" value="ECO:0007669"/>
    <property type="project" value="InterPro"/>
</dbReference>
<dbReference type="GO" id="GO:0003700">
    <property type="term" value="F:DNA-binding transcription factor activity"/>
    <property type="evidence" value="ECO:0007669"/>
    <property type="project" value="InterPro"/>
</dbReference>
<evidence type="ECO:0000313" key="6">
    <source>
        <dbReference type="EMBL" id="AFC29089.1"/>
    </source>
</evidence>
<dbReference type="InterPro" id="IPR018062">
    <property type="entry name" value="HTH_AraC-typ_CS"/>
</dbReference>
<dbReference type="InterPro" id="IPR041522">
    <property type="entry name" value="CdaR_GGDEF"/>
</dbReference>
<evidence type="ECO:0000256" key="1">
    <source>
        <dbReference type="ARBA" id="ARBA00023015"/>
    </source>
</evidence>
<dbReference type="InterPro" id="IPR009057">
    <property type="entry name" value="Homeodomain-like_sf"/>
</dbReference>
<dbReference type="STRING" id="1116391.PM3016_2199"/>
<dbReference type="SUPFAM" id="SSF46689">
    <property type="entry name" value="Homeodomain-like"/>
    <property type="match status" value="2"/>
</dbReference>
<dbReference type="Gene3D" id="1.10.10.60">
    <property type="entry name" value="Homeodomain-like"/>
    <property type="match status" value="2"/>
</dbReference>
<dbReference type="EMBL" id="CP003235">
    <property type="protein sequence ID" value="AFC29089.1"/>
    <property type="molecule type" value="Genomic_DNA"/>
</dbReference>
<reference evidence="6 7" key="1">
    <citation type="journal article" date="2012" name="J. Bacteriol.">
        <title>Complete Genome Sequence of Paenibacillus mucilaginosus 3016, a Bacterium Functional as Microbial Fertilizer.</title>
        <authorList>
            <person name="Ma M."/>
            <person name="Wang Z."/>
            <person name="Li L."/>
            <person name="Jiang X."/>
            <person name="Guan D."/>
            <person name="Cao F."/>
            <person name="Chen H."/>
            <person name="Wang X."/>
            <person name="Shen D."/>
            <person name="Du B."/>
            <person name="Li J."/>
        </authorList>
    </citation>
    <scope>NUCLEOTIDE SEQUENCE [LARGE SCALE GENOMIC DNA]</scope>
    <source>
        <strain evidence="6 7">3016</strain>
    </source>
</reference>
<feature type="transmembrane region" description="Helical" evidence="4">
    <location>
        <begin position="298"/>
        <end position="319"/>
    </location>
</feature>
<protein>
    <submittedName>
        <fullName evidence="6">AraC family transcriptional regulator</fullName>
    </submittedName>
</protein>
<keyword evidence="7" id="KW-1185">Reference proteome</keyword>
<dbReference type="PANTHER" id="PTHR43280">
    <property type="entry name" value="ARAC-FAMILY TRANSCRIPTIONAL REGULATOR"/>
    <property type="match status" value="1"/>
</dbReference>
<dbReference type="HOGENOM" id="CLU_019175_2_0_9"/>
<keyword evidence="4" id="KW-0472">Membrane</keyword>
<evidence type="ECO:0000313" key="7">
    <source>
        <dbReference type="Proteomes" id="UP000007523"/>
    </source>
</evidence>
<keyword evidence="4" id="KW-0812">Transmembrane</keyword>
<dbReference type="PRINTS" id="PR00032">
    <property type="entry name" value="HTHARAC"/>
</dbReference>
<sequence length="778" mass="87844">MRTYLLRLLIFSLILGALPTLFIGAASYYIATRGMEEKVNEGSMHLLLQTQLRVEQMLQSLEKSTTQFVNSSLLKSTLDRALTSQDFIQVRGLQAELTHLQSTAVVKQAHLVNFSHDWVLNLLALKPLSTSEEADTFRTYAGQSDGIAWNTRIRLATDTAAAGEAGADLPGAPVETISLIYKIPLIPPGSPSKALLVVQISSNDIRSVLTHSETLGVHYILDPAGNPFLSSRSDAEAYRNINSAIGRRVQELGQAQGFFYAEVNDRKVGVMYRTSGYNGWTYVSVVSHEAITRETKTIGIFTAAVCGVILLIVLVLAYFGSRKMYSPIRSLLVYTEEIGEDGEPERGRKDELAFIKQRIESLAVSKTNLKQLMQGQAGSLKEFCVLKLFTGQMSDNEFAFRTASYGFPTEWNQLGVLTLQIDSLRNTRYKEQDRELLLFAINNIVDELLPAQTRFSPILLNESQITLLASQTEDVQELRSFFYRTAEQIKSTVEQYLQLTVSIGISRPFTQLSESPLAYGECLEALKSRISLGPDIIVHFEDSVSKGTGETVVYSHLKLIEEQIIQSLREVHLQRVNGLFQQYLDAVLNKELYAQEHRILLVQLVSRILQIVQEQGISVRKVVEGEAVVERLLRMQTREEISLWFEARLFAPVIGLLADKSETQYINIADRMLAMIHEQYDQDLTLELCAGTLNFHPVYLSRVFKREVGLPFSDYLSEYRMKMAKLMLETTSMKISEISDKLQYKNNSSFIRNFRRLFGVTPGQYRENLQNDSRPPES</sequence>
<dbReference type="RefSeq" id="WP_014369493.1">
    <property type="nucleotide sequence ID" value="NC_016935.1"/>
</dbReference>
<keyword evidence="1" id="KW-0805">Transcription regulation</keyword>
<dbReference type="PANTHER" id="PTHR43280:SF10">
    <property type="entry name" value="REGULATORY PROTEIN POCR"/>
    <property type="match status" value="1"/>
</dbReference>
<proteinExistence type="predicted"/>
<dbReference type="InterPro" id="IPR018060">
    <property type="entry name" value="HTH_AraC"/>
</dbReference>
<organism evidence="6 7">
    <name type="scientific">Paenibacillus mucilaginosus 3016</name>
    <dbReference type="NCBI Taxonomy" id="1116391"/>
    <lineage>
        <taxon>Bacteria</taxon>
        <taxon>Bacillati</taxon>
        <taxon>Bacillota</taxon>
        <taxon>Bacilli</taxon>
        <taxon>Bacillales</taxon>
        <taxon>Paenibacillaceae</taxon>
        <taxon>Paenibacillus</taxon>
    </lineage>
</organism>
<evidence type="ECO:0000256" key="2">
    <source>
        <dbReference type="ARBA" id="ARBA00023125"/>
    </source>
</evidence>
<dbReference type="PROSITE" id="PS01124">
    <property type="entry name" value="HTH_ARAC_FAMILY_2"/>
    <property type="match status" value="1"/>
</dbReference>
<dbReference type="KEGG" id="pmq:PM3016_2199"/>